<dbReference type="InterPro" id="IPR012337">
    <property type="entry name" value="RNaseH-like_sf"/>
</dbReference>
<evidence type="ECO:0000313" key="1">
    <source>
        <dbReference type="EMBL" id="KAJ4940667.1"/>
    </source>
</evidence>
<accession>A0AAD6B9N7</accession>
<organism evidence="1 2">
    <name type="scientific">Pogonophryne albipinna</name>
    <dbReference type="NCBI Taxonomy" id="1090488"/>
    <lineage>
        <taxon>Eukaryota</taxon>
        <taxon>Metazoa</taxon>
        <taxon>Chordata</taxon>
        <taxon>Craniata</taxon>
        <taxon>Vertebrata</taxon>
        <taxon>Euteleostomi</taxon>
        <taxon>Actinopterygii</taxon>
        <taxon>Neopterygii</taxon>
        <taxon>Teleostei</taxon>
        <taxon>Neoteleostei</taxon>
        <taxon>Acanthomorphata</taxon>
        <taxon>Eupercaria</taxon>
        <taxon>Perciformes</taxon>
        <taxon>Notothenioidei</taxon>
        <taxon>Pogonophryne</taxon>
    </lineage>
</organism>
<comment type="caution">
    <text evidence="1">The sequence shown here is derived from an EMBL/GenBank/DDBJ whole genome shotgun (WGS) entry which is preliminary data.</text>
</comment>
<proteinExistence type="predicted"/>
<dbReference type="PANTHER" id="PTHR37162:SF1">
    <property type="entry name" value="BED-TYPE DOMAIN-CONTAINING PROTEIN"/>
    <property type="match status" value="1"/>
</dbReference>
<evidence type="ECO:0000313" key="2">
    <source>
        <dbReference type="Proteomes" id="UP001219934"/>
    </source>
</evidence>
<gene>
    <name evidence="1" type="ORF">JOQ06_026963</name>
</gene>
<dbReference type="SUPFAM" id="SSF53098">
    <property type="entry name" value="Ribonuclease H-like"/>
    <property type="match status" value="1"/>
</dbReference>
<dbReference type="Proteomes" id="UP001219934">
    <property type="component" value="Unassembled WGS sequence"/>
</dbReference>
<dbReference type="PANTHER" id="PTHR37162">
    <property type="entry name" value="HAT FAMILY DIMERISATION DOMAINCONTAINING PROTEIN-RELATED"/>
    <property type="match status" value="1"/>
</dbReference>
<keyword evidence="2" id="KW-1185">Reference proteome</keyword>
<dbReference type="AlphaFoldDB" id="A0AAD6B9N7"/>
<name>A0AAD6B9N7_9TELE</name>
<reference evidence="1" key="1">
    <citation type="submission" date="2022-11" db="EMBL/GenBank/DDBJ databases">
        <title>Chromosome-level genome of Pogonophryne albipinna.</title>
        <authorList>
            <person name="Jo E."/>
        </authorList>
    </citation>
    <scope>NUCLEOTIDE SEQUENCE</scope>
    <source>
        <strain evidence="1">SGF0006</strain>
        <tissue evidence="1">Muscle</tissue>
    </source>
</reference>
<protein>
    <submittedName>
        <fullName evidence="1">Uncharacterized protein</fullName>
    </submittedName>
</protein>
<sequence length="707" mass="80238">MSGKRQLSILSCFQNNQLPKKVARSEDTVEEAVEETVEEVEEAVEETGENPLETEKRRGLCGAATYRCSFKKEWSNRWPFITMGTTSSFYWCSVCRQENSCAHQGVRDISRHVEGKGHRAKEQSLNSVSSIAQFYVPDTSVGGMSVQEAKTRRAEVKVAVAMVQHNVPFAVADHFSPLYKECFRDSPTAQGFKSASTKTTCLINEAVAPHFKKELVMKMRENPFTLVTDGSNDTGLEKLNPLTVRIFDTNKVVHRFLDMCTTSGRSCGTAEVIYTRINDTLQENDIPWRNCVGLSIDNAPVNTGARNSISARMLKENGSIYIHGCPCHIIHNTAKHAGQKFMEISGFDPEDLTVDVGYWFKGSTNRKGYLAEFCEFHESEYMEMLLHISVRWLSLERCITRIMRQYGPLTSYFKSLNEKQPRFRRLVDAFSNPLTEVYLLFYQATLPVFTLLNLLLHRERSSIFQLHGEMTKFIKKLCARFMKPSALQGRQVHDILYKDPLNQLPGEKLNVGFTTRATLNRLLEAGDITPQEVQLFQQAALAFLVRAVEDGINKLPLKEALLRHTRFVDVQQRTECGVEDALYFIDIFQELLPFHGPEEQDKVCEEFLEYQLMDIPMPQDPTTFNVEEFWGSMSSIKCKVTGLSQFGRLTKIAQLVLVLPHSNADAERVFSMDVVDSNNNDSEREKTLEISGYVVTLYLVALIAGSC</sequence>
<dbReference type="EMBL" id="JAPTMU010000007">
    <property type="protein sequence ID" value="KAJ4940667.1"/>
    <property type="molecule type" value="Genomic_DNA"/>
</dbReference>